<proteinExistence type="predicted"/>
<reference evidence="1 2" key="1">
    <citation type="journal article" date="2022" name="Allergy">
        <title>Genome assembly and annotation of Periplaneta americana reveal a comprehensive cockroach allergen profile.</title>
        <authorList>
            <person name="Wang L."/>
            <person name="Xiong Q."/>
            <person name="Saelim N."/>
            <person name="Wang L."/>
            <person name="Nong W."/>
            <person name="Wan A.T."/>
            <person name="Shi M."/>
            <person name="Liu X."/>
            <person name="Cao Q."/>
            <person name="Hui J.H.L."/>
            <person name="Sookrung N."/>
            <person name="Leung T.F."/>
            <person name="Tungtrongchitr A."/>
            <person name="Tsui S.K.W."/>
        </authorList>
    </citation>
    <scope>NUCLEOTIDE SEQUENCE [LARGE SCALE GENOMIC DNA]</scope>
    <source>
        <strain evidence="1">PWHHKU_190912</strain>
    </source>
</reference>
<keyword evidence="2" id="KW-1185">Reference proteome</keyword>
<gene>
    <name evidence="1" type="ORF">ANN_19199</name>
</gene>
<evidence type="ECO:0000313" key="2">
    <source>
        <dbReference type="Proteomes" id="UP001148838"/>
    </source>
</evidence>
<accession>A0ABQ8SA46</accession>
<sequence>MAGLCEGGSEPLSSLKAISLNMPNHEVCKILLEENDDAKHCDATLLTNDDQNLSDDDGEIDTIESLEDGDALSSYCASSIKSSSDDEDKNFDCCCPTHFQVMVTGIAHVVACLLADLELRLGIDSIPACADNLVGFILSPRSDDIQKIIQENTHQWRTPTLEIPLKLSIEKKIWSQEIRNAATLPKNNMVSQEKKKNVLNLMKYFRIPESAKDFYKDITGNSC</sequence>
<organism evidence="1 2">
    <name type="scientific">Periplaneta americana</name>
    <name type="common">American cockroach</name>
    <name type="synonym">Blatta americana</name>
    <dbReference type="NCBI Taxonomy" id="6978"/>
    <lineage>
        <taxon>Eukaryota</taxon>
        <taxon>Metazoa</taxon>
        <taxon>Ecdysozoa</taxon>
        <taxon>Arthropoda</taxon>
        <taxon>Hexapoda</taxon>
        <taxon>Insecta</taxon>
        <taxon>Pterygota</taxon>
        <taxon>Neoptera</taxon>
        <taxon>Polyneoptera</taxon>
        <taxon>Dictyoptera</taxon>
        <taxon>Blattodea</taxon>
        <taxon>Blattoidea</taxon>
        <taxon>Blattidae</taxon>
        <taxon>Blattinae</taxon>
        <taxon>Periplaneta</taxon>
    </lineage>
</organism>
<protein>
    <submittedName>
        <fullName evidence="1">Uncharacterized protein</fullName>
    </submittedName>
</protein>
<dbReference type="Proteomes" id="UP001148838">
    <property type="component" value="Unassembled WGS sequence"/>
</dbReference>
<comment type="caution">
    <text evidence="1">The sequence shown here is derived from an EMBL/GenBank/DDBJ whole genome shotgun (WGS) entry which is preliminary data.</text>
</comment>
<name>A0ABQ8SA46_PERAM</name>
<dbReference type="EMBL" id="JAJSOF020000031">
    <property type="protein sequence ID" value="KAJ4430611.1"/>
    <property type="molecule type" value="Genomic_DNA"/>
</dbReference>
<evidence type="ECO:0000313" key="1">
    <source>
        <dbReference type="EMBL" id="KAJ4430611.1"/>
    </source>
</evidence>